<dbReference type="CDD" id="cd02947">
    <property type="entry name" value="TRX_family"/>
    <property type="match status" value="1"/>
</dbReference>
<reference evidence="3" key="1">
    <citation type="submission" date="2021-01" db="EMBL/GenBank/DDBJ databases">
        <authorList>
            <person name="Corre E."/>
            <person name="Pelletier E."/>
            <person name="Niang G."/>
            <person name="Scheremetjew M."/>
            <person name="Finn R."/>
            <person name="Kale V."/>
            <person name="Holt S."/>
            <person name="Cochrane G."/>
            <person name="Meng A."/>
            <person name="Brown T."/>
            <person name="Cohen L."/>
        </authorList>
    </citation>
    <scope>NUCLEOTIDE SEQUENCE</scope>
    <source>
        <strain evidence="3">Fehren 1</strain>
    </source>
</reference>
<organism evidence="3">
    <name type="scientific">Favella ehrenbergii</name>
    <dbReference type="NCBI Taxonomy" id="182087"/>
    <lineage>
        <taxon>Eukaryota</taxon>
        <taxon>Sar</taxon>
        <taxon>Alveolata</taxon>
        <taxon>Ciliophora</taxon>
        <taxon>Intramacronucleata</taxon>
        <taxon>Spirotrichea</taxon>
        <taxon>Choreotrichia</taxon>
        <taxon>Tintinnida</taxon>
        <taxon>Xystonellidae</taxon>
        <taxon>Favella</taxon>
    </lineage>
</organism>
<dbReference type="AlphaFoldDB" id="A0A7S3HY81"/>
<dbReference type="Pfam" id="PF00085">
    <property type="entry name" value="Thioredoxin"/>
    <property type="match status" value="1"/>
</dbReference>
<name>A0A7S3HY81_9SPIT</name>
<dbReference type="EMBL" id="HBIE01008301">
    <property type="protein sequence ID" value="CAE0307754.1"/>
    <property type="molecule type" value="Transcribed_RNA"/>
</dbReference>
<dbReference type="PROSITE" id="PS00194">
    <property type="entry name" value="THIOREDOXIN_1"/>
    <property type="match status" value="1"/>
</dbReference>
<keyword evidence="1" id="KW-1015">Disulfide bond</keyword>
<protein>
    <recommendedName>
        <fullName evidence="2">Thioredoxin domain-containing protein</fullName>
    </recommendedName>
</protein>
<proteinExistence type="predicted"/>
<dbReference type="PROSITE" id="PS51352">
    <property type="entry name" value="THIOREDOXIN_2"/>
    <property type="match status" value="1"/>
</dbReference>
<dbReference type="InterPro" id="IPR036249">
    <property type="entry name" value="Thioredoxin-like_sf"/>
</dbReference>
<sequence length="110" mass="12222">MPFQHPQSLQEFFGAVTGAGEKKVFVQVSAEWCGPCQLIKDDMATLAEDLAETYVFVYADVEKMEEVADTFECSTMPTFLIFKGPGAPIGRYEGGKADKIREFAVENKDK</sequence>
<dbReference type="InterPro" id="IPR017937">
    <property type="entry name" value="Thioredoxin_CS"/>
</dbReference>
<dbReference type="Gene3D" id="3.40.30.10">
    <property type="entry name" value="Glutaredoxin"/>
    <property type="match status" value="1"/>
</dbReference>
<feature type="domain" description="Thioredoxin" evidence="2">
    <location>
        <begin position="1"/>
        <end position="110"/>
    </location>
</feature>
<dbReference type="InterPro" id="IPR013766">
    <property type="entry name" value="Thioredoxin_domain"/>
</dbReference>
<accession>A0A7S3HY81</accession>
<gene>
    <name evidence="3" type="ORF">FEHR0123_LOCUS2661</name>
</gene>
<dbReference type="SUPFAM" id="SSF52833">
    <property type="entry name" value="Thioredoxin-like"/>
    <property type="match status" value="1"/>
</dbReference>
<dbReference type="PANTHER" id="PTHR46115">
    <property type="entry name" value="THIOREDOXIN-LIKE PROTEIN 1"/>
    <property type="match status" value="1"/>
</dbReference>
<evidence type="ECO:0000256" key="1">
    <source>
        <dbReference type="ARBA" id="ARBA00023157"/>
    </source>
</evidence>
<evidence type="ECO:0000313" key="3">
    <source>
        <dbReference type="EMBL" id="CAE0307754.1"/>
    </source>
</evidence>
<evidence type="ECO:0000259" key="2">
    <source>
        <dbReference type="PROSITE" id="PS51352"/>
    </source>
</evidence>